<dbReference type="eggNOG" id="KOG0048">
    <property type="taxonomic scope" value="Eukaryota"/>
</dbReference>
<feature type="compositionally biased region" description="Polar residues" evidence="5">
    <location>
        <begin position="322"/>
        <end position="345"/>
    </location>
</feature>
<feature type="compositionally biased region" description="Polar residues" evidence="5">
    <location>
        <begin position="590"/>
        <end position="599"/>
    </location>
</feature>
<dbReference type="GeneID" id="13887420"/>
<dbReference type="InterPro" id="IPR009057">
    <property type="entry name" value="Homeodomain-like_sf"/>
</dbReference>
<evidence type="ECO:0000313" key="9">
    <source>
        <dbReference type="EMBL" id="CCF59423.1"/>
    </source>
</evidence>
<dbReference type="Pfam" id="PF00249">
    <property type="entry name" value="Myb_DNA-binding"/>
    <property type="match status" value="2"/>
</dbReference>
<dbReference type="PROSITE" id="PS50090">
    <property type="entry name" value="MYB_LIKE"/>
    <property type="match status" value="3"/>
</dbReference>
<keyword evidence="1" id="KW-0805">Transcription regulation</keyword>
<dbReference type="GO" id="GO:0042796">
    <property type="term" value="P:snRNA transcription by RNA polymerase III"/>
    <property type="evidence" value="ECO:0007669"/>
    <property type="project" value="TreeGrafter"/>
</dbReference>
<dbReference type="RefSeq" id="XP_003958558.1">
    <property type="nucleotide sequence ID" value="XM_003958509.1"/>
</dbReference>
<dbReference type="EMBL" id="HE650828">
    <property type="protein sequence ID" value="CCF59423.1"/>
    <property type="molecule type" value="Genomic_DNA"/>
</dbReference>
<keyword evidence="10" id="KW-1185">Reference proteome</keyword>
<dbReference type="InParanoid" id="H2AYL7"/>
<sequence length="681" mass="75621">MSASSDKRLKKARSKKFDSFDLLDITESLGYQTHRKAGRNSWNKEDDQQLIDLVNSALIEMNYTNGLSDIKSIQESIEISKKISWENLASKFENSLRTGKDLRKRWTGSLDPNLKKGRWTKEEDELLVKAYEKHGSHWLSVSMEIAGRTEDQCAKRYIEVLGPTSKGRLREWTVEEDLALISKVKKYGTKWRKISSEMTFRPSLTCRNRWRKIITLVVRNRASEEITKAVKENKNIDLTKMNPIPSSKSASALSDFTDNGAASGTTSNNSLVLNSFDTPQLIGTSSSHPSLAGFNDPLRRNKLIQSNVSNSRSASPSFEIAETSQQKSAEQRQKNFASPLSSLENTGRPKQDSVSVDTETEWKFILKDGKGLSISNGRISNSELVTELLEQAKKYSLKISVHQHIHNHYGPHINANSNISRSMSTENVRTSVASASSIASSTTNGQNTPNSMANNMKNEFTAPFERTDFVAKNQYGHVQNSTKFSFSPNTQVPNSTGSTPNLFYPNLSNNADNNIPINISQSAIDASASASTGTTNSFNTLLHAVGNGGTELPKEIEPNRLSHFNYLPPTIKPQLESSDISKSAHLSRILNPSPNNHIQSPLSGVSSNVSTSGSKSSLRKRKKRKKNKESQHSSYKIEEEQDGVDFWETLSKLSYKHQKPADGGDNNTEDSSNTILPLNPS</sequence>
<dbReference type="FunCoup" id="H2AYL7">
    <property type="interactions" value="2197"/>
</dbReference>
<dbReference type="STRING" id="1071382.H2AYL7"/>
<feature type="region of interest" description="Disordered" evidence="5">
    <location>
        <begin position="588"/>
        <end position="641"/>
    </location>
</feature>
<evidence type="ECO:0000259" key="7">
    <source>
        <dbReference type="PROSITE" id="PS51293"/>
    </source>
</evidence>
<dbReference type="GO" id="GO:0042795">
    <property type="term" value="P:snRNA transcription by RNA polymerase II"/>
    <property type="evidence" value="ECO:0007669"/>
    <property type="project" value="TreeGrafter"/>
</dbReference>
<dbReference type="OrthoDB" id="2143914at2759"/>
<keyword evidence="2" id="KW-0238">DNA-binding</keyword>
<dbReference type="GO" id="GO:0005634">
    <property type="term" value="C:nucleus"/>
    <property type="evidence" value="ECO:0007669"/>
    <property type="project" value="EnsemblFungi"/>
</dbReference>
<feature type="domain" description="Myb-like" evidence="6">
    <location>
        <begin position="172"/>
        <end position="214"/>
    </location>
</feature>
<dbReference type="AlphaFoldDB" id="H2AYL7"/>
<dbReference type="Gene3D" id="1.10.10.60">
    <property type="entry name" value="Homeodomain-like"/>
    <property type="match status" value="3"/>
</dbReference>
<dbReference type="KEGG" id="kaf:KAFR_0H00130"/>
<dbReference type="GO" id="GO:0001006">
    <property type="term" value="F:RNA polymerase III type 3 promoter sequence-specific DNA binding"/>
    <property type="evidence" value="ECO:0007669"/>
    <property type="project" value="TreeGrafter"/>
</dbReference>
<evidence type="ECO:0000256" key="5">
    <source>
        <dbReference type="SAM" id="MobiDB-lite"/>
    </source>
</evidence>
<name>H2AYL7_KAZAF</name>
<feature type="compositionally biased region" description="Low complexity" evidence="5">
    <location>
        <begin position="307"/>
        <end position="317"/>
    </location>
</feature>
<feature type="domain" description="HTH myb-type" evidence="8">
    <location>
        <begin position="172"/>
        <end position="218"/>
    </location>
</feature>
<dbReference type="GO" id="GO:0000978">
    <property type="term" value="F:RNA polymerase II cis-regulatory region sequence-specific DNA binding"/>
    <property type="evidence" value="ECO:0007669"/>
    <property type="project" value="EnsemblFungi"/>
</dbReference>
<evidence type="ECO:0000256" key="1">
    <source>
        <dbReference type="ARBA" id="ARBA00023015"/>
    </source>
</evidence>
<feature type="domain" description="Myb-like" evidence="6">
    <location>
        <begin position="111"/>
        <end position="161"/>
    </location>
</feature>
<organism evidence="9 10">
    <name type="scientific">Kazachstania africana (strain ATCC 22294 / BCRC 22015 / CBS 2517 / CECT 1963 / NBRC 1671 / NRRL Y-8276)</name>
    <name type="common">Yeast</name>
    <name type="synonym">Kluyveromyces africanus</name>
    <dbReference type="NCBI Taxonomy" id="1071382"/>
    <lineage>
        <taxon>Eukaryota</taxon>
        <taxon>Fungi</taxon>
        <taxon>Dikarya</taxon>
        <taxon>Ascomycota</taxon>
        <taxon>Saccharomycotina</taxon>
        <taxon>Saccharomycetes</taxon>
        <taxon>Saccharomycetales</taxon>
        <taxon>Saccharomycetaceae</taxon>
        <taxon>Kazachstania</taxon>
    </lineage>
</organism>
<keyword evidence="4" id="KW-0539">Nucleus</keyword>
<feature type="compositionally biased region" description="Polar residues" evidence="5">
    <location>
        <begin position="665"/>
        <end position="681"/>
    </location>
</feature>
<feature type="domain" description="Myb-like" evidence="6">
    <location>
        <begin position="34"/>
        <end position="110"/>
    </location>
</feature>
<dbReference type="FunFam" id="1.10.10.60:FF:000498">
    <property type="entry name" value="Transcription factor"/>
    <property type="match status" value="1"/>
</dbReference>
<keyword evidence="3" id="KW-0804">Transcription</keyword>
<evidence type="ECO:0000313" key="10">
    <source>
        <dbReference type="Proteomes" id="UP000005220"/>
    </source>
</evidence>
<protein>
    <submittedName>
        <fullName evidence="9">Uncharacterized protein</fullName>
    </submittedName>
</protein>
<dbReference type="InterPro" id="IPR001005">
    <property type="entry name" value="SANT/Myb"/>
</dbReference>
<evidence type="ECO:0000259" key="6">
    <source>
        <dbReference type="PROSITE" id="PS50090"/>
    </source>
</evidence>
<dbReference type="Proteomes" id="UP000005220">
    <property type="component" value="Chromosome 8"/>
</dbReference>
<dbReference type="SMART" id="SM00717">
    <property type="entry name" value="SANT"/>
    <property type="match status" value="3"/>
</dbReference>
<evidence type="ECO:0000259" key="8">
    <source>
        <dbReference type="PROSITE" id="PS51294"/>
    </source>
</evidence>
<dbReference type="PANTHER" id="PTHR46621">
    <property type="entry name" value="SNRNA-ACTIVATING PROTEIN COMPLEX SUBUNIT 4"/>
    <property type="match status" value="1"/>
</dbReference>
<feature type="compositionally biased region" description="Basic and acidic residues" evidence="5">
    <location>
        <begin position="628"/>
        <end position="638"/>
    </location>
</feature>
<reference evidence="9 10" key="1">
    <citation type="journal article" date="2011" name="Proc. Natl. Acad. Sci. U.S.A.">
        <title>Evolutionary erosion of yeast sex chromosomes by mating-type switching accidents.</title>
        <authorList>
            <person name="Gordon J.L."/>
            <person name="Armisen D."/>
            <person name="Proux-Wera E."/>
            <person name="Oheigeartaigh S.S."/>
            <person name="Byrne K.P."/>
            <person name="Wolfe K.H."/>
        </authorList>
    </citation>
    <scope>NUCLEOTIDE SEQUENCE [LARGE SCALE GENOMIC DNA]</scope>
    <source>
        <strain evidence="10">ATCC 22294 / BCRC 22015 / CBS 2517 / CECT 1963 / NBRC 1671 / NRRL Y-8276</strain>
    </source>
</reference>
<feature type="compositionally biased region" description="Basic residues" evidence="5">
    <location>
        <begin position="617"/>
        <end position="627"/>
    </location>
</feature>
<dbReference type="InterPro" id="IPR017884">
    <property type="entry name" value="SANT_dom"/>
</dbReference>
<dbReference type="PANTHER" id="PTHR46621:SF1">
    <property type="entry name" value="SNRNA-ACTIVATING PROTEIN COMPLEX SUBUNIT 4"/>
    <property type="match status" value="1"/>
</dbReference>
<dbReference type="InterPro" id="IPR051575">
    <property type="entry name" value="Myb-like_DNA-bd"/>
</dbReference>
<dbReference type="GO" id="GO:0019185">
    <property type="term" value="C:snRNA-activating protein complex"/>
    <property type="evidence" value="ECO:0007669"/>
    <property type="project" value="TreeGrafter"/>
</dbReference>
<feature type="domain" description="HTH myb-type" evidence="8">
    <location>
        <begin position="111"/>
        <end position="165"/>
    </location>
</feature>
<evidence type="ECO:0000256" key="3">
    <source>
        <dbReference type="ARBA" id="ARBA00023163"/>
    </source>
</evidence>
<dbReference type="InterPro" id="IPR017930">
    <property type="entry name" value="Myb_dom"/>
</dbReference>
<feature type="region of interest" description="Disordered" evidence="5">
    <location>
        <begin position="307"/>
        <end position="357"/>
    </location>
</feature>
<feature type="domain" description="SANT" evidence="7">
    <location>
        <begin position="114"/>
        <end position="159"/>
    </location>
</feature>
<evidence type="ECO:0000256" key="2">
    <source>
        <dbReference type="ARBA" id="ARBA00023125"/>
    </source>
</evidence>
<accession>H2AYL7</accession>
<gene>
    <name evidence="9" type="primary">KAFR0H00130</name>
    <name evidence="9" type="ORF">KAFR_0H00130</name>
</gene>
<dbReference type="HOGENOM" id="CLU_021117_0_0_1"/>
<dbReference type="PROSITE" id="PS51294">
    <property type="entry name" value="HTH_MYB"/>
    <property type="match status" value="2"/>
</dbReference>
<proteinExistence type="predicted"/>
<dbReference type="SUPFAM" id="SSF46689">
    <property type="entry name" value="Homeodomain-like"/>
    <property type="match status" value="1"/>
</dbReference>
<feature type="region of interest" description="Disordered" evidence="5">
    <location>
        <begin position="657"/>
        <end position="681"/>
    </location>
</feature>
<dbReference type="GO" id="GO:0000981">
    <property type="term" value="F:DNA-binding transcription factor activity, RNA polymerase II-specific"/>
    <property type="evidence" value="ECO:0007669"/>
    <property type="project" value="EnsemblFungi"/>
</dbReference>
<dbReference type="PROSITE" id="PS51293">
    <property type="entry name" value="SANT"/>
    <property type="match status" value="1"/>
</dbReference>
<evidence type="ECO:0000256" key="4">
    <source>
        <dbReference type="ARBA" id="ARBA00023242"/>
    </source>
</evidence>
<dbReference type="CDD" id="cd00167">
    <property type="entry name" value="SANT"/>
    <property type="match status" value="3"/>
</dbReference>
<feature type="compositionally biased region" description="Low complexity" evidence="5">
    <location>
        <begin position="600"/>
        <end position="616"/>
    </location>
</feature>
<dbReference type="GO" id="GO:0045944">
    <property type="term" value="P:positive regulation of transcription by RNA polymerase II"/>
    <property type="evidence" value="ECO:0007669"/>
    <property type="project" value="EnsemblFungi"/>
</dbReference>